<reference evidence="2" key="1">
    <citation type="journal article" date="2019" name="Gigascience">
        <title>De novo genome assembly of the endangered Acer yangbiense, a plant species with extremely small populations endemic to Yunnan Province, China.</title>
        <authorList>
            <person name="Yang J."/>
            <person name="Wariss H.M."/>
            <person name="Tao L."/>
            <person name="Zhang R."/>
            <person name="Yun Q."/>
            <person name="Hollingsworth P."/>
            <person name="Dao Z."/>
            <person name="Luo G."/>
            <person name="Guo H."/>
            <person name="Ma Y."/>
            <person name="Sun W."/>
        </authorList>
    </citation>
    <scope>NUCLEOTIDE SEQUENCE [LARGE SCALE GENOMIC DNA]</scope>
    <source>
        <strain evidence="2">cv. Malutang</strain>
    </source>
</reference>
<sequence length="118" mass="13579">MTILKFLHPMDLFDRLNRLKKKIIRVDFGEWSTGLCLCDAPSVNTKIYHILAPENWKGKYALSPLEQILNQGNEGFGQFRQGWFFPKLPFSPQVLNAMTMAVSETRDVLNYLTAEEKG</sequence>
<dbReference type="Proteomes" id="UP000323000">
    <property type="component" value="Chromosome 2"/>
</dbReference>
<dbReference type="EMBL" id="VAHF01000002">
    <property type="protein sequence ID" value="TXG68233.1"/>
    <property type="molecule type" value="Genomic_DNA"/>
</dbReference>
<dbReference type="AlphaFoldDB" id="A0A5C7IG59"/>
<protein>
    <submittedName>
        <fullName evidence="1">Uncharacterized protein</fullName>
    </submittedName>
</protein>
<evidence type="ECO:0000313" key="2">
    <source>
        <dbReference type="Proteomes" id="UP000323000"/>
    </source>
</evidence>
<name>A0A5C7IG59_9ROSI</name>
<gene>
    <name evidence="1" type="ORF">EZV62_003168</name>
</gene>
<proteinExistence type="predicted"/>
<comment type="caution">
    <text evidence="1">The sequence shown here is derived from an EMBL/GenBank/DDBJ whole genome shotgun (WGS) entry which is preliminary data.</text>
</comment>
<evidence type="ECO:0000313" key="1">
    <source>
        <dbReference type="EMBL" id="TXG68233.1"/>
    </source>
</evidence>
<organism evidence="1 2">
    <name type="scientific">Acer yangbiense</name>
    <dbReference type="NCBI Taxonomy" id="1000413"/>
    <lineage>
        <taxon>Eukaryota</taxon>
        <taxon>Viridiplantae</taxon>
        <taxon>Streptophyta</taxon>
        <taxon>Embryophyta</taxon>
        <taxon>Tracheophyta</taxon>
        <taxon>Spermatophyta</taxon>
        <taxon>Magnoliopsida</taxon>
        <taxon>eudicotyledons</taxon>
        <taxon>Gunneridae</taxon>
        <taxon>Pentapetalae</taxon>
        <taxon>rosids</taxon>
        <taxon>malvids</taxon>
        <taxon>Sapindales</taxon>
        <taxon>Sapindaceae</taxon>
        <taxon>Hippocastanoideae</taxon>
        <taxon>Acereae</taxon>
        <taxon>Acer</taxon>
    </lineage>
</organism>
<accession>A0A5C7IG59</accession>
<dbReference type="OrthoDB" id="10295204at2759"/>
<keyword evidence="2" id="KW-1185">Reference proteome</keyword>